<evidence type="ECO:0000313" key="3">
    <source>
        <dbReference type="Proteomes" id="UP001432027"/>
    </source>
</evidence>
<accession>A0AAV5TV16</accession>
<name>A0AAV5TV16_9BILA</name>
<proteinExistence type="predicted"/>
<feature type="region of interest" description="Disordered" evidence="1">
    <location>
        <begin position="354"/>
        <end position="373"/>
    </location>
</feature>
<dbReference type="SUPFAM" id="SSF63748">
    <property type="entry name" value="Tudor/PWWP/MBT"/>
    <property type="match status" value="1"/>
</dbReference>
<dbReference type="Gene3D" id="2.30.30.140">
    <property type="match status" value="1"/>
</dbReference>
<gene>
    <name evidence="2" type="ORF">PENTCL1PPCAC_20187</name>
</gene>
<evidence type="ECO:0000256" key="1">
    <source>
        <dbReference type="SAM" id="MobiDB-lite"/>
    </source>
</evidence>
<organism evidence="2 3">
    <name type="scientific">Pristionchus entomophagus</name>
    <dbReference type="NCBI Taxonomy" id="358040"/>
    <lineage>
        <taxon>Eukaryota</taxon>
        <taxon>Metazoa</taxon>
        <taxon>Ecdysozoa</taxon>
        <taxon>Nematoda</taxon>
        <taxon>Chromadorea</taxon>
        <taxon>Rhabditida</taxon>
        <taxon>Rhabditina</taxon>
        <taxon>Diplogasteromorpha</taxon>
        <taxon>Diplogasteroidea</taxon>
        <taxon>Neodiplogasteridae</taxon>
        <taxon>Pristionchus</taxon>
    </lineage>
</organism>
<feature type="non-terminal residue" evidence="2">
    <location>
        <position position="1"/>
    </location>
</feature>
<dbReference type="EMBL" id="BTSX01000005">
    <property type="protein sequence ID" value="GMS98012.1"/>
    <property type="molecule type" value="Genomic_DNA"/>
</dbReference>
<evidence type="ECO:0000313" key="2">
    <source>
        <dbReference type="EMBL" id="GMS98012.1"/>
    </source>
</evidence>
<reference evidence="2" key="1">
    <citation type="submission" date="2023-10" db="EMBL/GenBank/DDBJ databases">
        <title>Genome assembly of Pristionchus species.</title>
        <authorList>
            <person name="Yoshida K."/>
            <person name="Sommer R.J."/>
        </authorList>
    </citation>
    <scope>NUCLEOTIDE SEQUENCE</scope>
    <source>
        <strain evidence="2">RS0144</strain>
    </source>
</reference>
<dbReference type="Proteomes" id="UP001432027">
    <property type="component" value="Unassembled WGS sequence"/>
</dbReference>
<protein>
    <submittedName>
        <fullName evidence="2">Uncharacterized protein</fullName>
    </submittedName>
</protein>
<keyword evidence="3" id="KW-1185">Reference proteome</keyword>
<comment type="caution">
    <text evidence="2">The sequence shown here is derived from an EMBL/GenBank/DDBJ whole genome shotgun (WGS) entry which is preliminary data.</text>
</comment>
<dbReference type="AlphaFoldDB" id="A0AAV5TV16"/>
<sequence>DEEEEEKKYKINYVKPTLVRPDEVDIAFLLVAALPMDLNLITVCNGWTQEIFQMRPSEKEMEQLNNPFIEDFRKSAIMNWKGAEKEDGENPDDWQKNVENRQILEMTPDWLRSENYEYQSRFYIHLETAYLNSHLEFYGRPIRIAVEKQEDKENERMERDKDDGFVMLKEADAIIRGNTILTDQATELSLYYSKENNRIQLAKNEIDRVIEAGKRMYAICRVRGDRAEYTGAWQRVEVMRANMHDATVRFVDSGGSDMVMLGALFHIHPDHCRWRALCVQLCIHGLVLLPGGGNRERESIGYDGDEKDYWEMHEKENTRQMSKVTDKFAGYMRGDLPMAITVYPDSVIPRDTFSKPQPMAPVNHTQDAPKPKPYERPGVFFVEEIKVHSSFNIPEKDFIPLMIDEGWAKRDPEYPFPLTH</sequence>